<keyword evidence="1" id="KW-0812">Transmembrane</keyword>
<keyword evidence="1" id="KW-1133">Transmembrane helix</keyword>
<feature type="transmembrane region" description="Helical" evidence="1">
    <location>
        <begin position="112"/>
        <end position="133"/>
    </location>
</feature>
<feature type="transmembrane region" description="Helical" evidence="1">
    <location>
        <begin position="89"/>
        <end position="106"/>
    </location>
</feature>
<dbReference type="Proteomes" id="UP000564806">
    <property type="component" value="Unassembled WGS sequence"/>
</dbReference>
<organism evidence="2 3">
    <name type="scientific">Paenibacillus agri</name>
    <dbReference type="NCBI Taxonomy" id="2744309"/>
    <lineage>
        <taxon>Bacteria</taxon>
        <taxon>Bacillati</taxon>
        <taxon>Bacillota</taxon>
        <taxon>Bacilli</taxon>
        <taxon>Bacillales</taxon>
        <taxon>Paenibacillaceae</taxon>
        <taxon>Paenibacillus</taxon>
    </lineage>
</organism>
<dbReference type="RefSeq" id="WP_175371300.1">
    <property type="nucleotide sequence ID" value="NZ_JABWCS010000203.1"/>
</dbReference>
<name>A0A850EMH0_9BACL</name>
<feature type="transmembrane region" description="Helical" evidence="1">
    <location>
        <begin position="28"/>
        <end position="46"/>
    </location>
</feature>
<comment type="caution">
    <text evidence="2">The sequence shown here is derived from an EMBL/GenBank/DDBJ whole genome shotgun (WGS) entry which is preliminary data.</text>
</comment>
<evidence type="ECO:0000313" key="2">
    <source>
        <dbReference type="EMBL" id="NUU60727.1"/>
    </source>
</evidence>
<dbReference type="EMBL" id="JABWCS010000203">
    <property type="protein sequence ID" value="NUU60727.1"/>
    <property type="molecule type" value="Genomic_DNA"/>
</dbReference>
<protein>
    <submittedName>
        <fullName evidence="2">DUF1453 family protein</fullName>
    </submittedName>
</protein>
<keyword evidence="3" id="KW-1185">Reference proteome</keyword>
<reference evidence="2" key="1">
    <citation type="submission" date="2020-06" db="EMBL/GenBank/DDBJ databases">
        <title>Paenibacillus sp. nov., isolated from soil.</title>
        <authorList>
            <person name="Seo Y.L."/>
        </authorList>
    </citation>
    <scope>NUCLEOTIDE SEQUENCE [LARGE SCALE GENOMIC DNA]</scope>
    <source>
        <strain evidence="2">JW14</strain>
    </source>
</reference>
<dbReference type="AlphaFoldDB" id="A0A850EMH0"/>
<gene>
    <name evidence="2" type="ORF">HPT30_10260</name>
</gene>
<evidence type="ECO:0000313" key="3">
    <source>
        <dbReference type="Proteomes" id="UP000564806"/>
    </source>
</evidence>
<feature type="transmembrane region" description="Helical" evidence="1">
    <location>
        <begin position="52"/>
        <end position="69"/>
    </location>
</feature>
<dbReference type="InterPro" id="IPR058247">
    <property type="entry name" value="DUF1453"/>
</dbReference>
<proteinExistence type="predicted"/>
<accession>A0A850EMH0</accession>
<keyword evidence="1" id="KW-0472">Membrane</keyword>
<sequence>MSMTNYVIVVILVVILNLREKEIRPSRLWITPVLFAYLMLSSVTTIDLTPGSLLIYLICIVLGLALGAWRGKLQKVRVNPDTGKITSQGSIAGIVIFLAVMLIRHLTEYWGAHHAVLSISTGLLFVSLANVFARRYFVYLKYKQLAAYK</sequence>
<evidence type="ECO:0000256" key="1">
    <source>
        <dbReference type="SAM" id="Phobius"/>
    </source>
</evidence>
<dbReference type="Pfam" id="PF07301">
    <property type="entry name" value="DUF1453"/>
    <property type="match status" value="1"/>
</dbReference>